<feature type="domain" description="BTB" evidence="4">
    <location>
        <begin position="192"/>
        <end position="262"/>
    </location>
</feature>
<dbReference type="AlphaFoldDB" id="A0A4U6TCA3"/>
<dbReference type="PROSITE" id="PS50097">
    <property type="entry name" value="BTB"/>
    <property type="match status" value="1"/>
</dbReference>
<dbReference type="OMA" id="TRASFMD"/>
<accession>A0A4U6TCA3</accession>
<comment type="function">
    <text evidence="1">May act as a substrate-specific adapter of an E3 ubiquitin-protein ligase complex (CUL3-RBX1-BTB) which mediates the ubiquitination and subsequent proteasomal degradation of target proteins.</text>
</comment>
<dbReference type="Gramene" id="TKV99061">
    <property type="protein sequence ID" value="TKV99061"/>
    <property type="gene ID" value="SEVIR_8G015000v2"/>
</dbReference>
<sequence length="375" mass="40684">MDCTFMKIRRILIPLIVSVSNHRIPVLEKEIAASTPSCWLFLHSFLYPHPTQSNGEQLVVSIIAVADPEGEGGGSKGRQGGSSGAGGSRSMDCCICSPMATMYRLPRNTICAPCYEGAKAIIGFLNKDEQEEDDGHGSAKSPVSTKLNSSTKGMGHACQQVKEMRDREDESNQKAAFLEQGFALAWKDGMHTDIDVRPGTGAPIPAHKAILAARSEVFRHVLSSDEQCKAPAGDSISLPELSHDELSLLLAFLYTGALEQDLPERHLHALLVAADKYDVPFLQRACEARLAAAVEPRNVLRTLEVADLSSSAVLRERAMDTVVEHAEQVVFSAEYEEFAVRNAGLCVEITRALLANMSATTTNKEPCIEDVHRGA</sequence>
<evidence type="ECO:0000313" key="6">
    <source>
        <dbReference type="Proteomes" id="UP000298652"/>
    </source>
</evidence>
<organism evidence="5 6">
    <name type="scientific">Setaria viridis</name>
    <name type="common">Green bristlegrass</name>
    <name type="synonym">Setaria italica subsp. viridis</name>
    <dbReference type="NCBI Taxonomy" id="4556"/>
    <lineage>
        <taxon>Eukaryota</taxon>
        <taxon>Viridiplantae</taxon>
        <taxon>Streptophyta</taxon>
        <taxon>Embryophyta</taxon>
        <taxon>Tracheophyta</taxon>
        <taxon>Spermatophyta</taxon>
        <taxon>Magnoliopsida</taxon>
        <taxon>Liliopsida</taxon>
        <taxon>Poales</taxon>
        <taxon>Poaceae</taxon>
        <taxon>PACMAD clade</taxon>
        <taxon>Panicoideae</taxon>
        <taxon>Panicodae</taxon>
        <taxon>Paniceae</taxon>
        <taxon>Cenchrinae</taxon>
        <taxon>Setaria</taxon>
    </lineage>
</organism>
<protein>
    <recommendedName>
        <fullName evidence="4">BTB domain-containing protein</fullName>
    </recommendedName>
</protein>
<dbReference type="InterPro" id="IPR044784">
    <property type="entry name" value="At1g01640-like"/>
</dbReference>
<dbReference type="PANTHER" id="PTHR47274">
    <property type="entry name" value="BTB/POZ DOMAIN CONTAINING PROTEIN, EXPRESSED-RELATED"/>
    <property type="match status" value="1"/>
</dbReference>
<feature type="region of interest" description="Disordered" evidence="3">
    <location>
        <begin position="129"/>
        <end position="155"/>
    </location>
</feature>
<dbReference type="Gene3D" id="3.30.710.10">
    <property type="entry name" value="Potassium Channel Kv1.1, Chain A"/>
    <property type="match status" value="1"/>
</dbReference>
<gene>
    <name evidence="5" type="ORF">SEVIR_8G015000v2</name>
</gene>
<dbReference type="PANTHER" id="PTHR47274:SF1">
    <property type="entry name" value="BTB_POZ DOMAIN CONTAINING PROTEIN, EXPRESSED"/>
    <property type="match status" value="1"/>
</dbReference>
<dbReference type="Gene3D" id="1.25.40.420">
    <property type="match status" value="1"/>
</dbReference>
<dbReference type="Proteomes" id="UP000298652">
    <property type="component" value="Chromosome 8"/>
</dbReference>
<dbReference type="SMART" id="SM00225">
    <property type="entry name" value="BTB"/>
    <property type="match status" value="1"/>
</dbReference>
<dbReference type="Pfam" id="PF00651">
    <property type="entry name" value="BTB"/>
    <property type="match status" value="1"/>
</dbReference>
<proteinExistence type="predicted"/>
<dbReference type="SUPFAM" id="SSF54695">
    <property type="entry name" value="POZ domain"/>
    <property type="match status" value="1"/>
</dbReference>
<evidence type="ECO:0000256" key="1">
    <source>
        <dbReference type="ARBA" id="ARBA00002668"/>
    </source>
</evidence>
<feature type="compositionally biased region" description="Polar residues" evidence="3">
    <location>
        <begin position="141"/>
        <end position="152"/>
    </location>
</feature>
<dbReference type="EMBL" id="CM016559">
    <property type="protein sequence ID" value="TKV99061.1"/>
    <property type="molecule type" value="Genomic_DNA"/>
</dbReference>
<comment type="pathway">
    <text evidence="2">Protein modification; protein ubiquitination.</text>
</comment>
<evidence type="ECO:0000313" key="5">
    <source>
        <dbReference type="EMBL" id="TKV99061.1"/>
    </source>
</evidence>
<dbReference type="CDD" id="cd18186">
    <property type="entry name" value="BTB_POZ_ZBTB_KLHL-like"/>
    <property type="match status" value="1"/>
</dbReference>
<evidence type="ECO:0000256" key="2">
    <source>
        <dbReference type="ARBA" id="ARBA00004906"/>
    </source>
</evidence>
<dbReference type="InterPro" id="IPR000210">
    <property type="entry name" value="BTB/POZ_dom"/>
</dbReference>
<evidence type="ECO:0000259" key="4">
    <source>
        <dbReference type="PROSITE" id="PS50097"/>
    </source>
</evidence>
<reference evidence="5" key="1">
    <citation type="submission" date="2019-03" db="EMBL/GenBank/DDBJ databases">
        <title>WGS assembly of Setaria viridis.</title>
        <authorList>
            <person name="Huang P."/>
            <person name="Jenkins J."/>
            <person name="Grimwood J."/>
            <person name="Barry K."/>
            <person name="Healey A."/>
            <person name="Mamidi S."/>
            <person name="Sreedasyam A."/>
            <person name="Shu S."/>
            <person name="Feldman M."/>
            <person name="Wu J."/>
            <person name="Yu Y."/>
            <person name="Chen C."/>
            <person name="Johnson J."/>
            <person name="Rokhsar D."/>
            <person name="Baxter I."/>
            <person name="Schmutz J."/>
            <person name="Brutnell T."/>
            <person name="Kellogg E."/>
        </authorList>
    </citation>
    <scope>NUCLEOTIDE SEQUENCE [LARGE SCALE GENOMIC DNA]</scope>
</reference>
<feature type="region of interest" description="Disordered" evidence="3">
    <location>
        <begin position="69"/>
        <end position="89"/>
    </location>
</feature>
<name>A0A4U6TCA3_SETVI</name>
<keyword evidence="6" id="KW-1185">Reference proteome</keyword>
<dbReference type="InterPro" id="IPR011333">
    <property type="entry name" value="SKP1/BTB/POZ_sf"/>
</dbReference>
<evidence type="ECO:0000256" key="3">
    <source>
        <dbReference type="SAM" id="MobiDB-lite"/>
    </source>
</evidence>
<feature type="compositionally biased region" description="Gly residues" evidence="3">
    <location>
        <begin position="71"/>
        <end position="87"/>
    </location>
</feature>